<gene>
    <name evidence="1" type="ORF">OS493_010166</name>
</gene>
<sequence>MHKIQLYFSNITHKKSSKLQHASYHESWIQASTCITKTITSKMAISKQNFIVSRHRISLRSSCKMKRELEGYVREEENVPFCASPLSRVPLKLALFSTQHLLHRLAQNGHFNFYKSNYMYDDKN</sequence>
<reference evidence="1" key="1">
    <citation type="submission" date="2023-01" db="EMBL/GenBank/DDBJ databases">
        <title>Genome assembly of the deep-sea coral Lophelia pertusa.</title>
        <authorList>
            <person name="Herrera S."/>
            <person name="Cordes E."/>
        </authorList>
    </citation>
    <scope>NUCLEOTIDE SEQUENCE</scope>
    <source>
        <strain evidence="1">USNM1676648</strain>
        <tissue evidence="1">Polyp</tissue>
    </source>
</reference>
<proteinExistence type="predicted"/>
<organism evidence="1 2">
    <name type="scientific">Desmophyllum pertusum</name>
    <dbReference type="NCBI Taxonomy" id="174260"/>
    <lineage>
        <taxon>Eukaryota</taxon>
        <taxon>Metazoa</taxon>
        <taxon>Cnidaria</taxon>
        <taxon>Anthozoa</taxon>
        <taxon>Hexacorallia</taxon>
        <taxon>Scleractinia</taxon>
        <taxon>Caryophylliina</taxon>
        <taxon>Caryophylliidae</taxon>
        <taxon>Desmophyllum</taxon>
    </lineage>
</organism>
<protein>
    <submittedName>
        <fullName evidence="1">Uncharacterized protein</fullName>
    </submittedName>
</protein>
<dbReference type="AlphaFoldDB" id="A0A9W9YHT6"/>
<dbReference type="EMBL" id="MU827781">
    <property type="protein sequence ID" value="KAJ7337306.1"/>
    <property type="molecule type" value="Genomic_DNA"/>
</dbReference>
<evidence type="ECO:0000313" key="2">
    <source>
        <dbReference type="Proteomes" id="UP001163046"/>
    </source>
</evidence>
<keyword evidence="2" id="KW-1185">Reference proteome</keyword>
<evidence type="ECO:0000313" key="1">
    <source>
        <dbReference type="EMBL" id="KAJ7337306.1"/>
    </source>
</evidence>
<comment type="caution">
    <text evidence="1">The sequence shown here is derived from an EMBL/GenBank/DDBJ whole genome shotgun (WGS) entry which is preliminary data.</text>
</comment>
<name>A0A9W9YHT6_9CNID</name>
<accession>A0A9W9YHT6</accession>
<dbReference type="Proteomes" id="UP001163046">
    <property type="component" value="Unassembled WGS sequence"/>
</dbReference>